<dbReference type="PROSITE" id="PS50188">
    <property type="entry name" value="B302_SPRY"/>
    <property type="match status" value="1"/>
</dbReference>
<feature type="domain" description="B30.2/SPRY" evidence="8">
    <location>
        <begin position="298"/>
        <end position="496"/>
    </location>
</feature>
<feature type="domain" description="B box-type" evidence="7">
    <location>
        <begin position="90"/>
        <end position="130"/>
    </location>
</feature>
<dbReference type="InterPro" id="IPR003877">
    <property type="entry name" value="SPRY_dom"/>
</dbReference>
<reference evidence="9" key="2">
    <citation type="submission" date="2024-04" db="UniProtKB">
        <authorList>
            <consortium name="Ensembl"/>
        </authorList>
    </citation>
    <scope>IDENTIFICATION</scope>
</reference>
<dbReference type="Gene3D" id="3.30.40.10">
    <property type="entry name" value="Zinc/RING finger domain, C3HC4 (zinc finger)"/>
    <property type="match status" value="1"/>
</dbReference>
<dbReference type="SUPFAM" id="SSF49899">
    <property type="entry name" value="Concanavalin A-like lectins/glucanases"/>
    <property type="match status" value="1"/>
</dbReference>
<dbReference type="GO" id="GO:0008270">
    <property type="term" value="F:zinc ion binding"/>
    <property type="evidence" value="ECO:0007669"/>
    <property type="project" value="UniProtKB-KW"/>
</dbReference>
<dbReference type="FunFam" id="2.60.120.920:FF:000004">
    <property type="entry name" value="Butyrophilin subfamily 1 member A1"/>
    <property type="match status" value="1"/>
</dbReference>
<dbReference type="STRING" id="69293.ENSGACP00000024914"/>
<dbReference type="InterPro" id="IPR043136">
    <property type="entry name" value="B30.2/SPRY_sf"/>
</dbReference>
<evidence type="ECO:0000313" key="9">
    <source>
        <dbReference type="Ensembl" id="ENSGACP00000024914.1"/>
    </source>
</evidence>
<dbReference type="InterPro" id="IPR003879">
    <property type="entry name" value="Butyrophylin_SPRY"/>
</dbReference>
<evidence type="ECO:0000256" key="5">
    <source>
        <dbReference type="SAM" id="Coils"/>
    </source>
</evidence>
<dbReference type="InterPro" id="IPR001841">
    <property type="entry name" value="Znf_RING"/>
</dbReference>
<dbReference type="CDD" id="cd13733">
    <property type="entry name" value="SPRY_PRY_C-I_1"/>
    <property type="match status" value="1"/>
</dbReference>
<dbReference type="PROSITE" id="PS00518">
    <property type="entry name" value="ZF_RING_1"/>
    <property type="match status" value="1"/>
</dbReference>
<dbReference type="SUPFAM" id="SSF57850">
    <property type="entry name" value="RING/U-box"/>
    <property type="match status" value="1"/>
</dbReference>
<dbReference type="InterPro" id="IPR006574">
    <property type="entry name" value="PRY"/>
</dbReference>
<feature type="domain" description="RING-type" evidence="6">
    <location>
        <begin position="16"/>
        <end position="56"/>
    </location>
</feature>
<dbReference type="Pfam" id="PF00622">
    <property type="entry name" value="SPRY"/>
    <property type="match status" value="1"/>
</dbReference>
<dbReference type="InterPro" id="IPR013320">
    <property type="entry name" value="ConA-like_dom_sf"/>
</dbReference>
<dbReference type="PROSITE" id="PS50089">
    <property type="entry name" value="ZF_RING_2"/>
    <property type="match status" value="1"/>
</dbReference>
<dbReference type="Pfam" id="PF00643">
    <property type="entry name" value="zf-B_box"/>
    <property type="match status" value="1"/>
</dbReference>
<keyword evidence="3" id="KW-0862">Zinc</keyword>
<name>G3Q4W0_GASAC</name>
<dbReference type="SMART" id="SM00589">
    <property type="entry name" value="PRY"/>
    <property type="match status" value="1"/>
</dbReference>
<dbReference type="InParanoid" id="G3Q4W0"/>
<dbReference type="Pfam" id="PF15227">
    <property type="entry name" value="zf-C3HC4_4"/>
    <property type="match status" value="1"/>
</dbReference>
<dbReference type="SMART" id="SM00184">
    <property type="entry name" value="RING"/>
    <property type="match status" value="1"/>
</dbReference>
<evidence type="ECO:0000259" key="7">
    <source>
        <dbReference type="PROSITE" id="PS50119"/>
    </source>
</evidence>
<dbReference type="Pfam" id="PF13765">
    <property type="entry name" value="PRY"/>
    <property type="match status" value="1"/>
</dbReference>
<dbReference type="Gene3D" id="2.60.120.920">
    <property type="match status" value="1"/>
</dbReference>
<evidence type="ECO:0000256" key="3">
    <source>
        <dbReference type="ARBA" id="ARBA00022833"/>
    </source>
</evidence>
<dbReference type="PRINTS" id="PR01407">
    <property type="entry name" value="BUTYPHLNCDUF"/>
</dbReference>
<accession>G3Q4W0</accession>
<dbReference type="SMART" id="SM00336">
    <property type="entry name" value="BBOX"/>
    <property type="match status" value="1"/>
</dbReference>
<dbReference type="SMART" id="SM00449">
    <property type="entry name" value="SPRY"/>
    <property type="match status" value="1"/>
</dbReference>
<dbReference type="InterPro" id="IPR050143">
    <property type="entry name" value="TRIM/RBCC"/>
</dbReference>
<dbReference type="InterPro" id="IPR017907">
    <property type="entry name" value="Znf_RING_CS"/>
</dbReference>
<keyword evidence="2 4" id="KW-0863">Zinc-finger</keyword>
<dbReference type="Ensembl" id="ENSGACT00000024963.1">
    <property type="protein sequence ID" value="ENSGACP00000024914.1"/>
    <property type="gene ID" value="ENSGACG00000018840.1"/>
</dbReference>
<dbReference type="InterPro" id="IPR001870">
    <property type="entry name" value="B30.2/SPRY"/>
</dbReference>
<proteinExistence type="predicted"/>
<evidence type="ECO:0000256" key="4">
    <source>
        <dbReference type="PROSITE-ProRule" id="PRU00024"/>
    </source>
</evidence>
<dbReference type="PANTHER" id="PTHR24103">
    <property type="entry name" value="E3 UBIQUITIN-PROTEIN LIGASE TRIM"/>
    <property type="match status" value="1"/>
</dbReference>
<keyword evidence="5" id="KW-0175">Coiled coil</keyword>
<protein>
    <submittedName>
        <fullName evidence="9">Uncharacterized protein</fullName>
    </submittedName>
</protein>
<dbReference type="AlphaFoldDB" id="G3Q4W0"/>
<evidence type="ECO:0000259" key="8">
    <source>
        <dbReference type="PROSITE" id="PS50188"/>
    </source>
</evidence>
<evidence type="ECO:0000256" key="2">
    <source>
        <dbReference type="ARBA" id="ARBA00022771"/>
    </source>
</evidence>
<sequence>VANMSLAVPLEEQFKCCICLDIFTHPTSIPCGHNFCLECIEGFWDTKRKTECPLCKEKFRERPPLKINCGFNEIIKIYKRILFKPKGLKSTTHLCGKHRKPLTKFCTSDQKPVCVKCTEREHKHHTIVPIEKERNRVKTSLRDKKTSIKQMIHARRRKMEQINNSVDLSLLITAIEKNQARLVEELEQKHQEAERRAAELLQELQQEIRELQLFSEVDRLNQYAVNLSFMENMSIQVEALETRMCFELKEDIFSDLSECEKRSLKQPKVKPKNITTKLIFNKILFKPKGLKRKVRTLRRRQEELQQEIRELQFSAVDVTLDPETASGWLVLSPDRKKVAVGSQKNNLVLDSPRRFNSCVCVSGKQSFATGRRYWVVQVGNKTDWDLGVARESINRKGAIAVRPDSGYWAICRRKGAGLNACAGPSVKLCLKETPQKVGVFLDYDEGLVSFYDAEAKTHIYTYSGCDFNEPLNPYFNPCVPDEGKNIAPLIICPVEESVH</sequence>
<organism evidence="9">
    <name type="scientific">Gasterosteus aculeatus</name>
    <name type="common">Three-spined stickleback</name>
    <dbReference type="NCBI Taxonomy" id="69293"/>
    <lineage>
        <taxon>Eukaryota</taxon>
        <taxon>Metazoa</taxon>
        <taxon>Chordata</taxon>
        <taxon>Craniata</taxon>
        <taxon>Vertebrata</taxon>
        <taxon>Euteleostomi</taxon>
        <taxon>Actinopterygii</taxon>
        <taxon>Neopterygii</taxon>
        <taxon>Teleostei</taxon>
        <taxon>Neoteleostei</taxon>
        <taxon>Acanthomorphata</taxon>
        <taxon>Eupercaria</taxon>
        <taxon>Perciformes</taxon>
        <taxon>Cottioidei</taxon>
        <taxon>Gasterosteales</taxon>
        <taxon>Gasterosteidae</taxon>
        <taxon>Gasterosteus</taxon>
    </lineage>
</organism>
<dbReference type="Bgee" id="ENSGACG00000018840">
    <property type="expression patterns" value="Expressed in pharyngeal gill"/>
</dbReference>
<dbReference type="InterPro" id="IPR000315">
    <property type="entry name" value="Znf_B-box"/>
</dbReference>
<dbReference type="PROSITE" id="PS50119">
    <property type="entry name" value="ZF_BBOX"/>
    <property type="match status" value="1"/>
</dbReference>
<dbReference type="InterPro" id="IPR013083">
    <property type="entry name" value="Znf_RING/FYVE/PHD"/>
</dbReference>
<evidence type="ECO:0000256" key="1">
    <source>
        <dbReference type="ARBA" id="ARBA00022723"/>
    </source>
</evidence>
<keyword evidence="1" id="KW-0479">Metal-binding</keyword>
<evidence type="ECO:0000259" key="6">
    <source>
        <dbReference type="PROSITE" id="PS50089"/>
    </source>
</evidence>
<feature type="coiled-coil region" evidence="5">
    <location>
        <begin position="172"/>
        <end position="217"/>
    </location>
</feature>
<dbReference type="eggNOG" id="KOG2177">
    <property type="taxonomic scope" value="Eukaryota"/>
</dbReference>
<dbReference type="SUPFAM" id="SSF57845">
    <property type="entry name" value="B-box zinc-binding domain"/>
    <property type="match status" value="1"/>
</dbReference>
<reference evidence="9" key="1">
    <citation type="submission" date="2006-01" db="EMBL/GenBank/DDBJ databases">
        <authorList>
            <person name="Lindblad-Toh K."/>
            <person name="Mauceli E."/>
            <person name="Grabherr M."/>
            <person name="Chang J.L."/>
            <person name="Lander E.S."/>
        </authorList>
    </citation>
    <scope>NUCLEOTIDE SEQUENCE [LARGE SCALE GENOMIC DNA]</scope>
</reference>
<dbReference type="Gene3D" id="3.30.160.60">
    <property type="entry name" value="Classic Zinc Finger"/>
    <property type="match status" value="1"/>
</dbReference>